<dbReference type="AlphaFoldDB" id="A0A378JAW4"/>
<gene>
    <name evidence="2" type="ORF">NCTC13292_03004</name>
</gene>
<sequence length="414" mass="46306">MMPDKRKEGFTNVMDYPRIHRTLFLYFRYLGLSVLLLTGCTSIGPRQIHLDRARYNDIVRETDNAQVLKNLVRLRYLEPTSHLKVTSVTASYSLNSALSGNVNWPVDRNTTDTGSTIPTVGVAVAPSVSYTDSPTISYVPIDSADFVASLLQPINFKQLVLLFHGGIHDHQLIMRVVINRLGELNNASFATGTNSTDISPIDHYEYKKFLHFITLLQKMLHEKTVRIETINYQKQLGLIIHFNSPYSRDALALKALLKVPQNSPDIAIMDTDIATSTVNHAGFITIAKTAPAKNVVFARLRSVYGIMLFLSHAVQVPEEDVKANLVKITKDTQGRCFDWKPLLQGIMRIYSSNKEPLDAFVKTRYNGHWFFIRASDHNSKITFALLVRLTALTAGLDGNSQAAPVLTLPVNAGH</sequence>
<feature type="transmembrane region" description="Helical" evidence="1">
    <location>
        <begin position="23"/>
        <end position="44"/>
    </location>
</feature>
<protein>
    <submittedName>
        <fullName evidence="2">Uncharacterized protein</fullName>
    </submittedName>
</protein>
<evidence type="ECO:0000313" key="3">
    <source>
        <dbReference type="Proteomes" id="UP000254677"/>
    </source>
</evidence>
<accession>A0A378JAW4</accession>
<keyword evidence="1" id="KW-1133">Transmembrane helix</keyword>
<reference evidence="2 3" key="1">
    <citation type="submission" date="2018-06" db="EMBL/GenBank/DDBJ databases">
        <authorList>
            <consortium name="Pathogen Informatics"/>
            <person name="Doyle S."/>
        </authorList>
    </citation>
    <scope>NUCLEOTIDE SEQUENCE [LARGE SCALE GENOMIC DNA]</scope>
    <source>
        <strain evidence="2 3">NCTC13292</strain>
    </source>
</reference>
<dbReference type="Proteomes" id="UP000254677">
    <property type="component" value="Unassembled WGS sequence"/>
</dbReference>
<keyword evidence="1" id="KW-0472">Membrane</keyword>
<evidence type="ECO:0000256" key="1">
    <source>
        <dbReference type="SAM" id="Phobius"/>
    </source>
</evidence>
<keyword evidence="1" id="KW-0812">Transmembrane</keyword>
<evidence type="ECO:0000313" key="2">
    <source>
        <dbReference type="EMBL" id="STX44913.1"/>
    </source>
</evidence>
<keyword evidence="3" id="KW-1185">Reference proteome</keyword>
<dbReference type="EMBL" id="UGOA01000001">
    <property type="protein sequence ID" value="STX44913.1"/>
    <property type="molecule type" value="Genomic_DNA"/>
</dbReference>
<organism evidence="2 3">
    <name type="scientific">Legionella donaldsonii</name>
    <dbReference type="NCBI Taxonomy" id="45060"/>
    <lineage>
        <taxon>Bacteria</taxon>
        <taxon>Pseudomonadati</taxon>
        <taxon>Pseudomonadota</taxon>
        <taxon>Gammaproteobacteria</taxon>
        <taxon>Legionellales</taxon>
        <taxon>Legionellaceae</taxon>
        <taxon>Legionella</taxon>
    </lineage>
</organism>
<name>A0A378JAW4_9GAMM</name>
<proteinExistence type="predicted"/>